<dbReference type="Proteomes" id="UP001156694">
    <property type="component" value="Unassembled WGS sequence"/>
</dbReference>
<reference evidence="2" key="1">
    <citation type="journal article" date="2019" name="Int. J. Syst. Evol. Microbiol.">
        <title>The Global Catalogue of Microorganisms (GCM) 10K type strain sequencing project: providing services to taxonomists for standard genome sequencing and annotation.</title>
        <authorList>
            <consortium name="The Broad Institute Genomics Platform"/>
            <consortium name="The Broad Institute Genome Sequencing Center for Infectious Disease"/>
            <person name="Wu L."/>
            <person name="Ma J."/>
        </authorList>
    </citation>
    <scope>NUCLEOTIDE SEQUENCE [LARGE SCALE GENOMIC DNA]</scope>
    <source>
        <strain evidence="2">NBRC 110140</strain>
    </source>
</reference>
<name>A0ABQ5VUD7_9RHOB</name>
<comment type="caution">
    <text evidence="1">The sequence shown here is derived from an EMBL/GenBank/DDBJ whole genome shotgun (WGS) entry which is preliminary data.</text>
</comment>
<keyword evidence="2" id="KW-1185">Reference proteome</keyword>
<organism evidence="1 2">
    <name type="scientific">Amylibacter marinus</name>
    <dbReference type="NCBI Taxonomy" id="1475483"/>
    <lineage>
        <taxon>Bacteria</taxon>
        <taxon>Pseudomonadati</taxon>
        <taxon>Pseudomonadota</taxon>
        <taxon>Alphaproteobacteria</taxon>
        <taxon>Rhodobacterales</taxon>
        <taxon>Paracoccaceae</taxon>
        <taxon>Amylibacter</taxon>
    </lineage>
</organism>
<evidence type="ECO:0000313" key="1">
    <source>
        <dbReference type="EMBL" id="GLQ35063.1"/>
    </source>
</evidence>
<dbReference type="RefSeq" id="WP_284377146.1">
    <property type="nucleotide sequence ID" value="NZ_BSNN01000002.1"/>
</dbReference>
<dbReference type="InterPro" id="IPR017853">
    <property type="entry name" value="GH"/>
</dbReference>
<evidence type="ECO:0000313" key="2">
    <source>
        <dbReference type="Proteomes" id="UP001156694"/>
    </source>
</evidence>
<proteinExistence type="predicted"/>
<accession>A0ABQ5VUD7</accession>
<protein>
    <recommendedName>
        <fullName evidence="3">Asl1-like glycosyl hydrolase catalytic domain-containing protein</fullName>
    </recommendedName>
</protein>
<dbReference type="SUPFAM" id="SSF51445">
    <property type="entry name" value="(Trans)glycosidases"/>
    <property type="match status" value="1"/>
</dbReference>
<dbReference type="EMBL" id="BSNN01000002">
    <property type="protein sequence ID" value="GLQ35063.1"/>
    <property type="molecule type" value="Genomic_DNA"/>
</dbReference>
<evidence type="ECO:0008006" key="3">
    <source>
        <dbReference type="Google" id="ProtNLM"/>
    </source>
</evidence>
<gene>
    <name evidence="1" type="ORF">GCM10007939_13460</name>
</gene>
<dbReference type="Gene3D" id="3.20.20.80">
    <property type="entry name" value="Glycosidases"/>
    <property type="match status" value="1"/>
</dbReference>
<sequence>MKKLIRYLSCAIVVGMASVVTGGANPIIGMGFPPVSQAAHRDFTIRALGNLDIEHIRIVENWRRRGMDPDFSPLVQRITHLNGAGIKVLLTVQSNGPNAACARRNAHSCLIREDAPFEDYLTGLLAAVGDHIEAIQFGNEWDNQFVGTSADFLNLHQRFSSVVRAERPELPIVLGGITGRAAYAQAACVEGVEVHIPNLEISAQVHKFCRKEAGRNARAQADVRHVLAHADFDAVDIHLYDTEDLWPAAVQWLTALSRGREVWVTEFGGPTPELEPKDPAYQSQRLRAYLDVIGRLPIKRAYYFKLLDDDGSIHKHSGLYDKRAKPKPALEIFSQYQR</sequence>